<dbReference type="InterPro" id="IPR011990">
    <property type="entry name" value="TPR-like_helical_dom_sf"/>
</dbReference>
<dbReference type="NCBIfam" id="TIGR03302">
    <property type="entry name" value="OM_YfiO"/>
    <property type="match status" value="1"/>
</dbReference>
<dbReference type="InterPro" id="IPR017689">
    <property type="entry name" value="BamD"/>
</dbReference>
<evidence type="ECO:0000256" key="4">
    <source>
        <dbReference type="SAM" id="MobiDB-lite"/>
    </source>
</evidence>
<protein>
    <submittedName>
        <fullName evidence="6">Outer membrane protein assembly factor BamD</fullName>
    </submittedName>
</protein>
<evidence type="ECO:0000256" key="1">
    <source>
        <dbReference type="ARBA" id="ARBA00022729"/>
    </source>
</evidence>
<comment type="caution">
    <text evidence="6">The sequence shown here is derived from an EMBL/GenBank/DDBJ whole genome shotgun (WGS) entry which is preliminary data.</text>
</comment>
<evidence type="ECO:0000256" key="2">
    <source>
        <dbReference type="ARBA" id="ARBA00023136"/>
    </source>
</evidence>
<evidence type="ECO:0000259" key="5">
    <source>
        <dbReference type="Pfam" id="PF13525"/>
    </source>
</evidence>
<keyword evidence="2" id="KW-0472">Membrane</keyword>
<proteinExistence type="predicted"/>
<evidence type="ECO:0000313" key="6">
    <source>
        <dbReference type="EMBL" id="PQL91774.1"/>
    </source>
</evidence>
<feature type="compositionally biased region" description="Basic and acidic residues" evidence="4">
    <location>
        <begin position="265"/>
        <end position="292"/>
    </location>
</feature>
<evidence type="ECO:0000256" key="3">
    <source>
        <dbReference type="ARBA" id="ARBA00023237"/>
    </source>
</evidence>
<keyword evidence="7" id="KW-1185">Reference proteome</keyword>
<evidence type="ECO:0000313" key="7">
    <source>
        <dbReference type="Proteomes" id="UP000238042"/>
    </source>
</evidence>
<dbReference type="Pfam" id="PF13525">
    <property type="entry name" value="YfiO"/>
    <property type="match status" value="1"/>
</dbReference>
<keyword evidence="1" id="KW-0732">Signal</keyword>
<feature type="region of interest" description="Disordered" evidence="4">
    <location>
        <begin position="264"/>
        <end position="292"/>
    </location>
</feature>
<dbReference type="AlphaFoldDB" id="A0A2S8AB38"/>
<dbReference type="InterPro" id="IPR019734">
    <property type="entry name" value="TPR_rpt"/>
</dbReference>
<dbReference type="PROSITE" id="PS51257">
    <property type="entry name" value="PROKAR_LIPOPROTEIN"/>
    <property type="match status" value="1"/>
</dbReference>
<name>A0A2S8AB38_9FLAO</name>
<dbReference type="RefSeq" id="WP_105193201.1">
    <property type="nucleotide sequence ID" value="NZ_PSZM01000040.1"/>
</dbReference>
<dbReference type="EMBL" id="PSZM01000040">
    <property type="protein sequence ID" value="PQL91774.1"/>
    <property type="molecule type" value="Genomic_DNA"/>
</dbReference>
<keyword evidence="3" id="KW-0998">Cell outer membrane</keyword>
<dbReference type="Gene3D" id="1.25.40.10">
    <property type="entry name" value="Tetratricopeptide repeat domain"/>
    <property type="match status" value="1"/>
</dbReference>
<dbReference type="Proteomes" id="UP000238042">
    <property type="component" value="Unassembled WGS sequence"/>
</dbReference>
<reference evidence="6 7" key="1">
    <citation type="submission" date="2018-02" db="EMBL/GenBank/DDBJ databases">
        <title>Genome sequences of Apibacter spp., gut symbionts of Asian honey bees.</title>
        <authorList>
            <person name="Kwong W.K."/>
            <person name="Steele M.I."/>
            <person name="Moran N.A."/>
        </authorList>
    </citation>
    <scope>NUCLEOTIDE SEQUENCE [LARGE SCALE GENOMIC DNA]</scope>
    <source>
        <strain evidence="7">wkB301</strain>
    </source>
</reference>
<dbReference type="OrthoDB" id="9770761at2"/>
<gene>
    <name evidence="6" type="ORF">C4S77_08215</name>
</gene>
<dbReference type="InterPro" id="IPR039565">
    <property type="entry name" value="BamD-like"/>
</dbReference>
<dbReference type="Pfam" id="PF13174">
    <property type="entry name" value="TPR_6"/>
    <property type="match status" value="1"/>
</dbReference>
<sequence>MKKIILTSFILMLLVSCERRLSRALKSTDKDFILKVAEEYEARKKYTQAISLYEYATKFVVGTDEAPEVAYRNANLNYQDKNYRLAAHQFKNFVLSFPKDPRANEAAYMVAYCYFIDSPDYNLDQTNTYDALKELQNYINTYPNSDKVSSCNQMIDELNRKLEKKAFENAKTLYKITEYKGAIISLNNVLNDFPDTKFKEEITIYLLRAKTELAVNSIHKLQKDRITDARKTYDYFIAQYPNSEYFDESKRLKNRLDNAELSYENTEKAIQESKSNSEENTKEIEKDRRKIS</sequence>
<organism evidence="6 7">
    <name type="scientific">Apibacter adventoris</name>
    <dbReference type="NCBI Taxonomy" id="1679466"/>
    <lineage>
        <taxon>Bacteria</taxon>
        <taxon>Pseudomonadati</taxon>
        <taxon>Bacteroidota</taxon>
        <taxon>Flavobacteriia</taxon>
        <taxon>Flavobacteriales</taxon>
        <taxon>Weeksellaceae</taxon>
        <taxon>Apibacter</taxon>
    </lineage>
</organism>
<feature type="domain" description="Outer membrane lipoprotein BamD-like" evidence="5">
    <location>
        <begin position="35"/>
        <end position="218"/>
    </location>
</feature>
<accession>A0A2S8AB38</accession>